<dbReference type="CDD" id="cd22211">
    <property type="entry name" value="HkD_SF"/>
    <property type="match status" value="1"/>
</dbReference>
<dbReference type="GO" id="GO:0051959">
    <property type="term" value="F:dynein light intermediate chain binding"/>
    <property type="evidence" value="ECO:0007669"/>
    <property type="project" value="TreeGrafter"/>
</dbReference>
<evidence type="ECO:0000256" key="2">
    <source>
        <dbReference type="ARBA" id="ARBA00006946"/>
    </source>
</evidence>
<protein>
    <submittedName>
        <fullName evidence="11">Protein hook</fullName>
    </submittedName>
</protein>
<evidence type="ECO:0000256" key="5">
    <source>
        <dbReference type="ARBA" id="ARBA00023054"/>
    </source>
</evidence>
<evidence type="ECO:0000256" key="4">
    <source>
        <dbReference type="ARBA" id="ARBA00022701"/>
    </source>
</evidence>
<dbReference type="Proteomes" id="UP000887569">
    <property type="component" value="Unplaced"/>
</dbReference>
<comment type="similarity">
    <text evidence="2">Belongs to the hook family.</text>
</comment>
<name>A0A915CET9_PARUN</name>
<dbReference type="InterPro" id="IPR043936">
    <property type="entry name" value="HOOK_N"/>
</dbReference>
<organism evidence="10 11">
    <name type="scientific">Parascaris univalens</name>
    <name type="common">Nematode worm</name>
    <dbReference type="NCBI Taxonomy" id="6257"/>
    <lineage>
        <taxon>Eukaryota</taxon>
        <taxon>Metazoa</taxon>
        <taxon>Ecdysozoa</taxon>
        <taxon>Nematoda</taxon>
        <taxon>Chromadorea</taxon>
        <taxon>Rhabditida</taxon>
        <taxon>Spirurina</taxon>
        <taxon>Ascaridomorpha</taxon>
        <taxon>Ascaridoidea</taxon>
        <taxon>Ascarididae</taxon>
        <taxon>Parascaris</taxon>
    </lineage>
</organism>
<evidence type="ECO:0000259" key="8">
    <source>
        <dbReference type="Pfam" id="PF05622"/>
    </source>
</evidence>
<evidence type="ECO:0000256" key="1">
    <source>
        <dbReference type="ARBA" id="ARBA00004245"/>
    </source>
</evidence>
<dbReference type="GO" id="GO:0005874">
    <property type="term" value="C:microtubule"/>
    <property type="evidence" value="ECO:0007669"/>
    <property type="project" value="UniProtKB-KW"/>
</dbReference>
<feature type="domain" description="Hook C-terminal" evidence="8">
    <location>
        <begin position="204"/>
        <end position="696"/>
    </location>
</feature>
<proteinExistence type="inferred from homology"/>
<dbReference type="WBParaSite" id="PgR136_g006_t02">
    <property type="protein sequence ID" value="PgR136_g006_t02"/>
    <property type="gene ID" value="PgR136_g006"/>
</dbReference>
<dbReference type="Pfam" id="PF05622">
    <property type="entry name" value="HOOK"/>
    <property type="match status" value="1"/>
</dbReference>
<reference evidence="11" key="1">
    <citation type="submission" date="2022-11" db="UniProtKB">
        <authorList>
            <consortium name="WormBaseParasite"/>
        </authorList>
    </citation>
    <scope>IDENTIFICATION</scope>
</reference>
<keyword evidence="3" id="KW-0963">Cytoplasm</keyword>
<keyword evidence="5 7" id="KW-0175">Coiled coil</keyword>
<keyword evidence="6" id="KW-0206">Cytoskeleton</keyword>
<comment type="subcellular location">
    <subcellularLocation>
        <location evidence="1">Cytoplasm</location>
        <location evidence="1">Cytoskeleton</location>
    </subcellularLocation>
</comment>
<evidence type="ECO:0000313" key="11">
    <source>
        <dbReference type="WBParaSite" id="PgR136_g006_t02"/>
    </source>
</evidence>
<accession>A0A915CET9</accession>
<dbReference type="GO" id="GO:0030705">
    <property type="term" value="P:cytoskeleton-dependent intracellular transport"/>
    <property type="evidence" value="ECO:0007669"/>
    <property type="project" value="InterPro"/>
</dbReference>
<evidence type="ECO:0000256" key="7">
    <source>
        <dbReference type="SAM" id="Coils"/>
    </source>
</evidence>
<dbReference type="GO" id="GO:0031122">
    <property type="term" value="P:cytoplasmic microtubule organization"/>
    <property type="evidence" value="ECO:0007669"/>
    <property type="project" value="InterPro"/>
</dbReference>
<dbReference type="PANTHER" id="PTHR18947">
    <property type="entry name" value="HOOK PROTEINS"/>
    <property type="match status" value="1"/>
</dbReference>
<dbReference type="SUPFAM" id="SSF116907">
    <property type="entry name" value="Hook domain"/>
    <property type="match status" value="1"/>
</dbReference>
<evidence type="ECO:0000256" key="3">
    <source>
        <dbReference type="ARBA" id="ARBA00022490"/>
    </source>
</evidence>
<keyword evidence="4" id="KW-0493">Microtubule</keyword>
<dbReference type="Pfam" id="PF19047">
    <property type="entry name" value="HOOK_N"/>
    <property type="match status" value="1"/>
</dbReference>
<evidence type="ECO:0000259" key="9">
    <source>
        <dbReference type="Pfam" id="PF19047"/>
    </source>
</evidence>
<dbReference type="InterPro" id="IPR008636">
    <property type="entry name" value="Hook_C"/>
</dbReference>
<dbReference type="AlphaFoldDB" id="A0A915CET9"/>
<dbReference type="PANTHER" id="PTHR18947:SF39">
    <property type="entry name" value="PROTEIN HOOK"/>
    <property type="match status" value="1"/>
</dbReference>
<feature type="coiled-coil region" evidence="7">
    <location>
        <begin position="470"/>
        <end position="651"/>
    </location>
</feature>
<dbReference type="GO" id="GO:0005813">
    <property type="term" value="C:centrosome"/>
    <property type="evidence" value="ECO:0007669"/>
    <property type="project" value="TreeGrafter"/>
</dbReference>
<dbReference type="Gene3D" id="1.10.418.10">
    <property type="entry name" value="Calponin-like domain"/>
    <property type="match status" value="1"/>
</dbReference>
<feature type="coiled-coil region" evidence="7">
    <location>
        <begin position="184"/>
        <end position="284"/>
    </location>
</feature>
<feature type="coiled-coil region" evidence="7">
    <location>
        <begin position="312"/>
        <end position="356"/>
    </location>
</feature>
<keyword evidence="10" id="KW-1185">Reference proteome</keyword>
<feature type="domain" description="HOOK N-terminal" evidence="9">
    <location>
        <begin position="9"/>
        <end position="151"/>
    </location>
</feature>
<dbReference type="InterPro" id="IPR036872">
    <property type="entry name" value="CH_dom_sf"/>
</dbReference>
<dbReference type="GO" id="GO:0005737">
    <property type="term" value="C:cytoplasm"/>
    <property type="evidence" value="ECO:0007669"/>
    <property type="project" value="TreeGrafter"/>
</dbReference>
<evidence type="ECO:0000313" key="10">
    <source>
        <dbReference type="Proteomes" id="UP000887569"/>
    </source>
</evidence>
<feature type="coiled-coil region" evidence="7">
    <location>
        <begin position="381"/>
        <end position="429"/>
    </location>
</feature>
<evidence type="ECO:0000256" key="6">
    <source>
        <dbReference type="ARBA" id="ARBA00023212"/>
    </source>
</evidence>
<sequence>MEMDDEKYLDDLIRWLSALSVETPVNRETLYVGRCIAEALHQIDAVFFHEGWLEKVQAYDETANWRVKANNLRKIFRRITEFYKERLSKELGPEWIVDTSRIADENGEEVLSRLLQLVLGAALLSKSNKIFVPALLNQPESVQLCAMEIVQKLSNVAPTPGVIPEQNVEQASTDIESTKPTEEVAALNADIDNLHVERDRFMNEIKELREEIEQLSTENETLKQRVDGLLGNSTEMETLKKQLRLAQLSRETAQETLFKIEAERDHLKESYERSVEENAELKAKVDGIIPFEEEFRHMKDELEEYRLRSHEFEKMSAQIETYKAKLRQQKSQEAEMKVLNEKIAFYMQSVIALEDEQLKNEAIKTQMDVLRISNNDISNKLRTEIKRADKAEFELKRMRERAEDAEKELEHLRQEQKKLREALISKNEKMPVTRSESSLHDETIEIAGAPATLQERILKLEAENEHLRSSSAENEKIRLMKDEVENLKAQIAEMETEVRLCNLQNVELKANLKDAEERLTCGRTGEERRLAEQQEQNEKLRLLVAQMEVRLDESNNSNALLSNEKNKLAEELAAKDIELEAEKAKLINYMEKARRVINDLEEQSRAVESGALSRHEFDSIRKERDAYKQTIETMKQNMEQSQTLQEQEQQLITTHVYHMMMQLHQQAGWAGGDASSPKDGISTPERSFLTRQRQCGALNISRGYGEWLQSLRRGAYFGRFVHK</sequence>
<dbReference type="GO" id="GO:0008017">
    <property type="term" value="F:microtubule binding"/>
    <property type="evidence" value="ECO:0007669"/>
    <property type="project" value="InterPro"/>
</dbReference>